<protein>
    <recommendedName>
        <fullName evidence="2">Dermonecrotic toxin N-terminal domain-containing protein</fullName>
    </recommendedName>
</protein>
<accession>A0A6A7YJE5</accession>
<evidence type="ECO:0000259" key="2">
    <source>
        <dbReference type="Pfam" id="PF20178"/>
    </source>
</evidence>
<evidence type="ECO:0000313" key="6">
    <source>
        <dbReference type="Proteomes" id="UP000489190"/>
    </source>
</evidence>
<proteinExistence type="predicted"/>
<dbReference type="Pfam" id="PF20178">
    <property type="entry name" value="ToxA_N"/>
    <property type="match status" value="1"/>
</dbReference>
<feature type="domain" description="Dermonecrotic toxin N-terminal" evidence="2">
    <location>
        <begin position="393"/>
        <end position="623"/>
    </location>
</feature>
<organism evidence="4 6">
    <name type="scientific">Pseudomonas helleri</name>
    <dbReference type="NCBI Taxonomy" id="1608996"/>
    <lineage>
        <taxon>Bacteria</taxon>
        <taxon>Pseudomonadati</taxon>
        <taxon>Pseudomonadota</taxon>
        <taxon>Gammaproteobacteria</taxon>
        <taxon>Pseudomonadales</taxon>
        <taxon>Pseudomonadaceae</taxon>
        <taxon>Pseudomonas</taxon>
    </lineage>
</organism>
<evidence type="ECO:0000256" key="1">
    <source>
        <dbReference type="SAM" id="MobiDB-lite"/>
    </source>
</evidence>
<evidence type="ECO:0000313" key="3">
    <source>
        <dbReference type="EMBL" id="MQT49146.1"/>
    </source>
</evidence>
<dbReference type="EMBL" id="WIWI01000045">
    <property type="protein sequence ID" value="MQT90793.1"/>
    <property type="molecule type" value="Genomic_DNA"/>
</dbReference>
<reference evidence="5 6" key="1">
    <citation type="submission" date="2019-10" db="EMBL/GenBank/DDBJ databases">
        <title>Evaluation of single-gene subtyping targets for Pseudomonas.</title>
        <authorList>
            <person name="Reichler S.J."/>
            <person name="Orsi R.H."/>
            <person name="Wiedmann M."/>
            <person name="Martin N.H."/>
            <person name="Murphy S.I."/>
        </authorList>
    </citation>
    <scope>NUCLEOTIDE SEQUENCE [LARGE SCALE GENOMIC DNA]</scope>
    <source>
        <strain evidence="4 6">FSL R10-3254</strain>
        <strain evidence="3 5">FSL R10-3257</strain>
    </source>
</reference>
<evidence type="ECO:0000313" key="5">
    <source>
        <dbReference type="Proteomes" id="UP000441404"/>
    </source>
</evidence>
<feature type="region of interest" description="Disordered" evidence="1">
    <location>
        <begin position="1264"/>
        <end position="1295"/>
    </location>
</feature>
<comment type="caution">
    <text evidence="4">The sequence shown here is derived from an EMBL/GenBank/DDBJ whole genome shotgun (WGS) entry which is preliminary data.</text>
</comment>
<dbReference type="Proteomes" id="UP000441404">
    <property type="component" value="Unassembled WGS sequence"/>
</dbReference>
<feature type="region of interest" description="Disordered" evidence="1">
    <location>
        <begin position="798"/>
        <end position="831"/>
    </location>
</feature>
<dbReference type="EMBL" id="WIWJ01000045">
    <property type="protein sequence ID" value="MQT49146.1"/>
    <property type="molecule type" value="Genomic_DNA"/>
</dbReference>
<gene>
    <name evidence="4" type="ORF">GHO39_16870</name>
    <name evidence="3" type="ORF">GHO40_20785</name>
</gene>
<name>A0A6A7YJE5_9PSED</name>
<evidence type="ECO:0000313" key="4">
    <source>
        <dbReference type="EMBL" id="MQT90793.1"/>
    </source>
</evidence>
<sequence length="1583" mass="176681">MKTLSSTPDFLARFVALGSFPQDQFLPRPTFKNVVAEAFKQAMLEAYPGLKADVSHAHISESLPSADAQPAPAPDPPSTWRLIAPSTLLIQGFIDQRTLNLSADRHRLTIDQKVENPAPLSVSMATLEKLLNEWAPQVIDVFAQALIHFWSTPSPAGVSPWLWLSRVLQVGLSATHNDTHRQPALTQEQSAGLGALSGFADKEQRLKLTMETPLHAYLVNIDTTDAQGPRRLQIPGLALITRSIGERLIVMAWSLADGIELFDSLQDFAQTLPRRIPSLADDSPVVWSAYEPEGHFFQALAQTLLDKTLRTLTALGQTARAERWSAARLALALDEEALMFHFFSAQESKDFEQLVSKLPQWLTTAARADIRAYSRLLANQVAQQQSAEGKTFLDDIPTLLDFALQTLNARMQQDHPDDPVDAARIDIHDIAIQDLQMAWLTEDVMPLTEFSLTYVGGKPAAFIQVKERSGLPLPTWLNASYIKNLLEEIDIGSLYISLLKANLVDDAEQVTKRKALFKSQLQAQLPLLALEHKIRDRFGFTEAGWQLVARLMKSNAVPLNNQDCIRPLAFTLYDGASANIVGNMFVLGPRDLSSGPLVLYRPFATDSLLEFADSKALMKAIRQPGELQDLVVAWLPDSVRSYYAEGGFERPHLESVVNAGLLALLPISPAQLADLIIKDDALAYAFDSHVEALITLSDKQTVSSSERRWILFKRYAWMLFNGLTFFVSGPLQKAAWVFQTLVSIDETLQARIESDPEAAKQSVISLLLNLSQALLYEGLSFHAALNVHSRLQAPPDLPMPAPLELPAHSAPKLPAASTPTQAVSRKTGPDPDVQAARAYSTLDFSWFNGQPRPSPRQRAALDTFITDLDVSSGTPIEVGPLKGLINFQGNTYAVIDKKTYRISRQDDGVVIQDAKQPTRLGPWLMSDDTGHWDFDLRLRLRGGGPKKRIAQMREEKKQALTQLVAEEARLMTEKLARDRVLTLTETLMAAPSGREATFFERYETEFTQWSISARALIKTVQKMNDITPVPSFEAKMQALWAELTLKLFKMQNHLEEQRKDLPLTAFSAEFKIRLSIAINQLGADNQQPYLELVEHLKKAEVLERKAFDIALMESEGILETSKLPIPRDSPLADLFLKKDKHFFDRHWAVIYMETLQELVLNRAASDLNAEELHAFNHLNTDVFVNMGWSQLRLRLQEGQIGVEHIEFYESAITLYQGLTATCENLITLKSEHFRNEYLPSLLAAIKPLQSFAEMQLSKVIWESESSSSESDEPQPGPSWKTALPPAKTKTGAPRQKVFKTTDKQVLVGVVRNRSPDDPTEIVDVVDAFSQMKVSSYRRGASDEWEQIENLRPATPTVVSHAKSLARLEADAVKLLGRVEASIQQTRAFAKTSKIPVEIEEILEFKSQSLDETARQMQVLLAAEGPDVEPLTRSQRGIANGLIAQLELNSVRLRAEGKRLRISLITDLPPTAANIDYLKTHDQVEIVRLGKRRPMSGPRKDYVQEYEVRSRDGKALWYAHFHYSSPDAAPAAFTAAHLKTEAHRFMSAQALYAQAGSTSDVIQIYRSKITLALAEKLFLAVQSV</sequence>
<dbReference type="RefSeq" id="WP_153329524.1">
    <property type="nucleotide sequence ID" value="NZ_WIWI01000045.1"/>
</dbReference>
<dbReference type="InterPro" id="IPR046673">
    <property type="entry name" value="ToxA_N"/>
</dbReference>
<dbReference type="Proteomes" id="UP000489190">
    <property type="component" value="Unassembled WGS sequence"/>
</dbReference>